<dbReference type="HOGENOM" id="CLU_095889_0_0_1"/>
<dbReference type="RefSeq" id="XP_005794018.1">
    <property type="nucleotide sequence ID" value="XM_005793961.1"/>
</dbReference>
<feature type="compositionally biased region" description="Low complexity" evidence="1">
    <location>
        <begin position="41"/>
        <end position="52"/>
    </location>
</feature>
<evidence type="ECO:0000256" key="1">
    <source>
        <dbReference type="SAM" id="MobiDB-lite"/>
    </source>
</evidence>
<name>A0A0D3L0Q4_EMIH1</name>
<dbReference type="AlphaFoldDB" id="A0A0D3L0Q4"/>
<accession>A0A0D3L0Q4</accession>
<dbReference type="Proteomes" id="UP000013827">
    <property type="component" value="Unassembled WGS sequence"/>
</dbReference>
<dbReference type="EnsemblProtists" id="EOD41589">
    <property type="protein sequence ID" value="EOD41589"/>
    <property type="gene ID" value="EMIHUDRAFT_193966"/>
</dbReference>
<feature type="compositionally biased region" description="Basic residues" evidence="1">
    <location>
        <begin position="241"/>
        <end position="254"/>
    </location>
</feature>
<dbReference type="KEGG" id="ehx:EMIHUDRAFT_193966"/>
<feature type="compositionally biased region" description="Basic and acidic residues" evidence="1">
    <location>
        <begin position="79"/>
        <end position="89"/>
    </location>
</feature>
<evidence type="ECO:0000313" key="2">
    <source>
        <dbReference type="EnsemblProtists" id="EOD41589"/>
    </source>
</evidence>
<reference evidence="2" key="2">
    <citation type="submission" date="2024-10" db="UniProtKB">
        <authorList>
            <consortium name="EnsemblProtists"/>
        </authorList>
    </citation>
    <scope>IDENTIFICATION</scope>
</reference>
<keyword evidence="3" id="KW-1185">Reference proteome</keyword>
<reference evidence="3" key="1">
    <citation type="journal article" date="2013" name="Nature">
        <title>Pan genome of the phytoplankton Emiliania underpins its global distribution.</title>
        <authorList>
            <person name="Read B.A."/>
            <person name="Kegel J."/>
            <person name="Klute M.J."/>
            <person name="Kuo A."/>
            <person name="Lefebvre S.C."/>
            <person name="Maumus F."/>
            <person name="Mayer C."/>
            <person name="Miller J."/>
            <person name="Monier A."/>
            <person name="Salamov A."/>
            <person name="Young J."/>
            <person name="Aguilar M."/>
            <person name="Claverie J.M."/>
            <person name="Frickenhaus S."/>
            <person name="Gonzalez K."/>
            <person name="Herman E.K."/>
            <person name="Lin Y.C."/>
            <person name="Napier J."/>
            <person name="Ogata H."/>
            <person name="Sarno A.F."/>
            <person name="Shmutz J."/>
            <person name="Schroeder D."/>
            <person name="de Vargas C."/>
            <person name="Verret F."/>
            <person name="von Dassow P."/>
            <person name="Valentin K."/>
            <person name="Van de Peer Y."/>
            <person name="Wheeler G."/>
            <person name="Dacks J.B."/>
            <person name="Delwiche C.F."/>
            <person name="Dyhrman S.T."/>
            <person name="Glockner G."/>
            <person name="John U."/>
            <person name="Richards T."/>
            <person name="Worden A.Z."/>
            <person name="Zhang X."/>
            <person name="Grigoriev I.V."/>
            <person name="Allen A.E."/>
            <person name="Bidle K."/>
            <person name="Borodovsky M."/>
            <person name="Bowler C."/>
            <person name="Brownlee C."/>
            <person name="Cock J.M."/>
            <person name="Elias M."/>
            <person name="Gladyshev V.N."/>
            <person name="Groth M."/>
            <person name="Guda C."/>
            <person name="Hadaegh A."/>
            <person name="Iglesias-Rodriguez M.D."/>
            <person name="Jenkins J."/>
            <person name="Jones B.M."/>
            <person name="Lawson T."/>
            <person name="Leese F."/>
            <person name="Lindquist E."/>
            <person name="Lobanov A."/>
            <person name="Lomsadze A."/>
            <person name="Malik S.B."/>
            <person name="Marsh M.E."/>
            <person name="Mackinder L."/>
            <person name="Mock T."/>
            <person name="Mueller-Roeber B."/>
            <person name="Pagarete A."/>
            <person name="Parker M."/>
            <person name="Probert I."/>
            <person name="Quesneville H."/>
            <person name="Raines C."/>
            <person name="Rensing S.A."/>
            <person name="Riano-Pachon D.M."/>
            <person name="Richier S."/>
            <person name="Rokitta S."/>
            <person name="Shiraiwa Y."/>
            <person name="Soanes D.M."/>
            <person name="van der Giezen M."/>
            <person name="Wahlund T.M."/>
            <person name="Williams B."/>
            <person name="Wilson W."/>
            <person name="Wolfe G."/>
            <person name="Wurch L.L."/>
        </authorList>
    </citation>
    <scope>NUCLEOTIDE SEQUENCE</scope>
</reference>
<feature type="region of interest" description="Disordered" evidence="1">
    <location>
        <begin position="199"/>
        <end position="254"/>
    </location>
</feature>
<protein>
    <submittedName>
        <fullName evidence="2">Uncharacterized protein</fullName>
    </submittedName>
</protein>
<dbReference type="GeneID" id="17286859"/>
<dbReference type="PaxDb" id="2903-EOD41589"/>
<organism evidence="2 3">
    <name type="scientific">Emiliania huxleyi (strain CCMP1516)</name>
    <dbReference type="NCBI Taxonomy" id="280463"/>
    <lineage>
        <taxon>Eukaryota</taxon>
        <taxon>Haptista</taxon>
        <taxon>Haptophyta</taxon>
        <taxon>Prymnesiophyceae</taxon>
        <taxon>Isochrysidales</taxon>
        <taxon>Noelaerhabdaceae</taxon>
        <taxon>Emiliania</taxon>
    </lineage>
</organism>
<feature type="region of interest" description="Disordered" evidence="1">
    <location>
        <begin position="41"/>
        <end position="93"/>
    </location>
</feature>
<feature type="compositionally biased region" description="Basic and acidic residues" evidence="1">
    <location>
        <begin position="203"/>
        <end position="222"/>
    </location>
</feature>
<proteinExistence type="predicted"/>
<evidence type="ECO:0000313" key="3">
    <source>
        <dbReference type="Proteomes" id="UP000013827"/>
    </source>
</evidence>
<sequence>MRLLPGVSATHDFEPLFDVLALALCLSDDAELLDGDEWAAGSTSSGGAAGRSWNGDDDFLASAPQHRKRRRAAAAAEVEDGRRGGERAPQRAGDWSGAVRHLFAPAVSDEALGAMVSQAEAAPPVAVFPPDETVPRMGEPSGQWQPRLLRTLLAHGSRRWRCPPCDGKCPCGPAATAAICEAHAARGFPHPARGHVCWSAQPQRRDAPTRPLAHSEARRDEMPPPTHQTSLPFPRVERSLPARRRQRRRHLHDG</sequence>